<protein>
    <recommendedName>
        <fullName evidence="3">Transposase</fullName>
    </recommendedName>
</protein>
<proteinExistence type="predicted"/>
<name>A0ABC9VL40_LACAM</name>
<sequence>MTRKIHLKAMLVLKSKLMMMTYLFRSIQDAIDEVAIKQVAHEACLDEVLNYGSD</sequence>
<accession>A0ABC9VL40</accession>
<dbReference type="EMBL" id="BAAAAK010000001">
    <property type="protein sequence ID" value="GAA0041631.1"/>
    <property type="molecule type" value="Genomic_DNA"/>
</dbReference>
<evidence type="ECO:0000313" key="2">
    <source>
        <dbReference type="Proteomes" id="UP001437574"/>
    </source>
</evidence>
<dbReference type="Proteomes" id="UP001437574">
    <property type="component" value="Unassembled WGS sequence"/>
</dbReference>
<evidence type="ECO:0008006" key="3">
    <source>
        <dbReference type="Google" id="ProtNLM"/>
    </source>
</evidence>
<dbReference type="AlphaFoldDB" id="A0ABC9VL40"/>
<evidence type="ECO:0000313" key="1">
    <source>
        <dbReference type="EMBL" id="GAA0041631.1"/>
    </source>
</evidence>
<comment type="caution">
    <text evidence="1">The sequence shown here is derived from an EMBL/GenBank/DDBJ whole genome shotgun (WGS) entry which is preliminary data.</text>
</comment>
<reference evidence="2" key="2">
    <citation type="submission" date="2024-01" db="EMBL/GenBank/DDBJ databases">
        <title>Draft genome sequence of Lactobacillus amylovorus strain TKL145.</title>
        <authorList>
            <person name="Tohno M."/>
            <person name="Tanizawa Y."/>
        </authorList>
    </citation>
    <scope>NUCLEOTIDE SEQUENCE [LARGE SCALE GENOMIC DNA]</scope>
    <source>
        <strain evidence="2">TKL145</strain>
    </source>
</reference>
<gene>
    <name evidence="1" type="ORF">LATKL145_00410</name>
</gene>
<organism evidence="1 2">
    <name type="scientific">Lactobacillus amylovorus subsp. animalium</name>
    <dbReference type="NCBI Taxonomy" id="3378536"/>
    <lineage>
        <taxon>Bacteria</taxon>
        <taxon>Bacillati</taxon>
        <taxon>Bacillota</taxon>
        <taxon>Bacilli</taxon>
        <taxon>Lactobacillales</taxon>
        <taxon>Lactobacillaceae</taxon>
        <taxon>Lactobacillus</taxon>
    </lineage>
</organism>
<reference evidence="1 2" key="1">
    <citation type="journal article" date="2024" name="Int. J. Syst. Evol. Microbiol.">
        <title>Proposal of Lactobacillus amylovorus subsp. animalis subsp. nov. and an emended description of Lactobacillus amylovorus.</title>
        <authorList>
            <person name="Yamane K."/>
            <person name="Tanizawa Y."/>
            <person name="Kobayashi H."/>
            <person name="Kamizono T."/>
            <person name="Kojima Y."/>
            <person name="Takagi H."/>
            <person name="Tohno M."/>
        </authorList>
    </citation>
    <scope>NUCLEOTIDE SEQUENCE [LARGE SCALE GENOMIC DNA]</scope>
    <source>
        <strain evidence="1 2">TKL145</strain>
    </source>
</reference>